<accession>A0AAN8BLI1</accession>
<protein>
    <submittedName>
        <fullName evidence="2">Uncharacterized protein</fullName>
    </submittedName>
</protein>
<feature type="compositionally biased region" description="Acidic residues" evidence="1">
    <location>
        <begin position="93"/>
        <end position="111"/>
    </location>
</feature>
<dbReference type="EMBL" id="JAULUE010002058">
    <property type="protein sequence ID" value="KAK5887320.1"/>
    <property type="molecule type" value="Genomic_DNA"/>
</dbReference>
<comment type="caution">
    <text evidence="2">The sequence shown here is derived from an EMBL/GenBank/DDBJ whole genome shotgun (WGS) entry which is preliminary data.</text>
</comment>
<dbReference type="AlphaFoldDB" id="A0AAN8BLI1"/>
<evidence type="ECO:0000313" key="2">
    <source>
        <dbReference type="EMBL" id="KAK5887320.1"/>
    </source>
</evidence>
<sequence>MSRFKPSTSGRCRAPVRPSKEPPSPRRSQQGAGREEPCCGGGGSLGGERARLYGAPISARKKTCLSVEEALDIVFQDSPSEDSDLVTHTGDSNDSDYEPPSPESEEGDDDMASGCPSIMGKMPPRAGGALMLATEG</sequence>
<dbReference type="Proteomes" id="UP001335648">
    <property type="component" value="Unassembled WGS sequence"/>
</dbReference>
<name>A0AAN8BLI1_9TELE</name>
<gene>
    <name evidence="2" type="ORF">CesoFtcFv8_015929</name>
</gene>
<proteinExistence type="predicted"/>
<keyword evidence="3" id="KW-1185">Reference proteome</keyword>
<feature type="region of interest" description="Disordered" evidence="1">
    <location>
        <begin position="75"/>
        <end position="136"/>
    </location>
</feature>
<feature type="region of interest" description="Disordered" evidence="1">
    <location>
        <begin position="1"/>
        <end position="49"/>
    </location>
</feature>
<reference evidence="2 3" key="1">
    <citation type="journal article" date="2023" name="Mol. Biol. Evol.">
        <title>Genomics of Secondarily Temperate Adaptation in the Only Non-Antarctic Icefish.</title>
        <authorList>
            <person name="Rivera-Colon A.G."/>
            <person name="Rayamajhi N."/>
            <person name="Minhas B.F."/>
            <person name="Madrigal G."/>
            <person name="Bilyk K.T."/>
            <person name="Yoon V."/>
            <person name="Hune M."/>
            <person name="Gregory S."/>
            <person name="Cheng C.H.C."/>
            <person name="Catchen J.M."/>
        </authorList>
    </citation>
    <scope>NUCLEOTIDE SEQUENCE [LARGE SCALE GENOMIC DNA]</scope>
    <source>
        <strain evidence="2">JC2023a</strain>
    </source>
</reference>
<organism evidence="2 3">
    <name type="scientific">Champsocephalus esox</name>
    <name type="common">pike icefish</name>
    <dbReference type="NCBI Taxonomy" id="159716"/>
    <lineage>
        <taxon>Eukaryota</taxon>
        <taxon>Metazoa</taxon>
        <taxon>Chordata</taxon>
        <taxon>Craniata</taxon>
        <taxon>Vertebrata</taxon>
        <taxon>Euteleostomi</taxon>
        <taxon>Actinopterygii</taxon>
        <taxon>Neopterygii</taxon>
        <taxon>Teleostei</taxon>
        <taxon>Neoteleostei</taxon>
        <taxon>Acanthomorphata</taxon>
        <taxon>Eupercaria</taxon>
        <taxon>Perciformes</taxon>
        <taxon>Notothenioidei</taxon>
        <taxon>Channichthyidae</taxon>
        <taxon>Champsocephalus</taxon>
    </lineage>
</organism>
<evidence type="ECO:0000313" key="3">
    <source>
        <dbReference type="Proteomes" id="UP001335648"/>
    </source>
</evidence>
<evidence type="ECO:0000256" key="1">
    <source>
        <dbReference type="SAM" id="MobiDB-lite"/>
    </source>
</evidence>
<feature type="compositionally biased region" description="Polar residues" evidence="1">
    <location>
        <begin position="1"/>
        <end position="10"/>
    </location>
</feature>